<gene>
    <name evidence="9" type="ORF">SAMN04489750_3434</name>
</gene>
<keyword evidence="5 8" id="KW-1133">Transmembrane helix</keyword>
<proteinExistence type="inferred from homology"/>
<comment type="similarity">
    <text evidence="7">Belongs to the glycosyltransferase 87 family.</text>
</comment>
<keyword evidence="3 9" id="KW-0808">Transferase</keyword>
<feature type="transmembrane region" description="Helical" evidence="8">
    <location>
        <begin position="346"/>
        <end position="364"/>
    </location>
</feature>
<evidence type="ECO:0000256" key="6">
    <source>
        <dbReference type="ARBA" id="ARBA00023136"/>
    </source>
</evidence>
<evidence type="ECO:0000256" key="5">
    <source>
        <dbReference type="ARBA" id="ARBA00022989"/>
    </source>
</evidence>
<comment type="subcellular location">
    <subcellularLocation>
        <location evidence="1">Cell membrane</location>
        <topology evidence="1">Multi-pass membrane protein</topology>
    </subcellularLocation>
</comment>
<protein>
    <submittedName>
        <fullName evidence="9">Alpha-1,2-mannosyltransferase</fullName>
    </submittedName>
</protein>
<dbReference type="InterPro" id="IPR018584">
    <property type="entry name" value="GT87"/>
</dbReference>
<dbReference type="Proteomes" id="UP000250028">
    <property type="component" value="Unassembled WGS sequence"/>
</dbReference>
<evidence type="ECO:0000256" key="8">
    <source>
        <dbReference type="SAM" id="Phobius"/>
    </source>
</evidence>
<dbReference type="Pfam" id="PF09594">
    <property type="entry name" value="GT87"/>
    <property type="match status" value="1"/>
</dbReference>
<dbReference type="EMBL" id="UESZ01000001">
    <property type="protein sequence ID" value="SSA36054.1"/>
    <property type="molecule type" value="Genomic_DNA"/>
</dbReference>
<keyword evidence="9" id="KW-0328">Glycosyltransferase</keyword>
<feature type="transmembrane region" description="Helical" evidence="8">
    <location>
        <begin position="98"/>
        <end position="131"/>
    </location>
</feature>
<evidence type="ECO:0000256" key="7">
    <source>
        <dbReference type="ARBA" id="ARBA00024033"/>
    </source>
</evidence>
<organism evidence="9 10">
    <name type="scientific">Branchiibius hedensis</name>
    <dbReference type="NCBI Taxonomy" id="672460"/>
    <lineage>
        <taxon>Bacteria</taxon>
        <taxon>Bacillati</taxon>
        <taxon>Actinomycetota</taxon>
        <taxon>Actinomycetes</taxon>
        <taxon>Micrococcales</taxon>
        <taxon>Dermacoccaceae</taxon>
        <taxon>Branchiibius</taxon>
    </lineage>
</organism>
<accession>A0A2Y8ZVF2</accession>
<reference evidence="10" key="1">
    <citation type="submission" date="2016-10" db="EMBL/GenBank/DDBJ databases">
        <authorList>
            <person name="Varghese N."/>
            <person name="Submissions S."/>
        </authorList>
    </citation>
    <scope>NUCLEOTIDE SEQUENCE [LARGE SCALE GENOMIC DNA]</scope>
    <source>
        <strain evidence="10">DSM 22951</strain>
    </source>
</reference>
<feature type="transmembrane region" description="Helical" evidence="8">
    <location>
        <begin position="311"/>
        <end position="339"/>
    </location>
</feature>
<keyword evidence="2" id="KW-1003">Cell membrane</keyword>
<evidence type="ECO:0000256" key="3">
    <source>
        <dbReference type="ARBA" id="ARBA00022679"/>
    </source>
</evidence>
<keyword evidence="6 8" id="KW-0472">Membrane</keyword>
<dbReference type="AlphaFoldDB" id="A0A2Y8ZVF2"/>
<dbReference type="GO" id="GO:0016758">
    <property type="term" value="F:hexosyltransferase activity"/>
    <property type="evidence" value="ECO:0007669"/>
    <property type="project" value="InterPro"/>
</dbReference>
<evidence type="ECO:0000256" key="1">
    <source>
        <dbReference type="ARBA" id="ARBA00004651"/>
    </source>
</evidence>
<feature type="transmembrane region" description="Helical" evidence="8">
    <location>
        <begin position="193"/>
        <end position="214"/>
    </location>
</feature>
<name>A0A2Y8ZVF2_9MICO</name>
<feature type="transmembrane region" description="Helical" evidence="8">
    <location>
        <begin position="30"/>
        <end position="51"/>
    </location>
</feature>
<evidence type="ECO:0000256" key="4">
    <source>
        <dbReference type="ARBA" id="ARBA00022692"/>
    </source>
</evidence>
<sequence length="428" mass="46908">MDNFCGRCARVISVTGQNAGVTVVARPTRWIWALAVVVALIRPVMLINHFVVENPPTRWLVDLEVYRNAGISNLIGRPVYDALTPPPQLLPFTYPPIASIFAILLALIPFTLAGWLWTLAQFAVLAVLVWWLFREPAQRCGRWWPLALAGIWTAVCCLQPVGDGIKFGQVDIFLMALVLLDLGGRTGRIPRGVLIGLATSIKLTPGIFIVHLVVTRQWRAAATAAGSAAGFTLVSWVLLPSASFAFWGGALQDPDRLGLNDGTSNQSLRGMLLRAHWDSTVLWLVLVLIVMVIGLGIARRAHHKGWLWHEAAAVGLVGVLISPVSWIHHFVWVIVVLAALLQVRKLLVAAIVWALFTMPLPWWGQWRLEQGLDFPASSSGNPGWQLLNDSYGLIAVLLLGVLAWSLPAVRRRVATPDSPQEAPSAVSR</sequence>
<evidence type="ECO:0000313" key="9">
    <source>
        <dbReference type="EMBL" id="SSA36054.1"/>
    </source>
</evidence>
<feature type="transmembrane region" description="Helical" evidence="8">
    <location>
        <begin position="391"/>
        <end position="409"/>
    </location>
</feature>
<dbReference type="GO" id="GO:0005886">
    <property type="term" value="C:plasma membrane"/>
    <property type="evidence" value="ECO:0007669"/>
    <property type="project" value="UniProtKB-SubCell"/>
</dbReference>
<keyword evidence="10" id="KW-1185">Reference proteome</keyword>
<evidence type="ECO:0000256" key="2">
    <source>
        <dbReference type="ARBA" id="ARBA00022475"/>
    </source>
</evidence>
<evidence type="ECO:0000313" key="10">
    <source>
        <dbReference type="Proteomes" id="UP000250028"/>
    </source>
</evidence>
<feature type="transmembrane region" description="Helical" evidence="8">
    <location>
        <begin position="281"/>
        <end position="299"/>
    </location>
</feature>
<keyword evidence="4 8" id="KW-0812">Transmembrane</keyword>